<evidence type="ECO:0000313" key="2">
    <source>
        <dbReference type="EMBL" id="HHF08245.1"/>
    </source>
</evidence>
<proteinExistence type="predicted"/>
<evidence type="ECO:0000256" key="1">
    <source>
        <dbReference type="PROSITE-ProRule" id="PRU00339"/>
    </source>
</evidence>
<reference evidence="2" key="1">
    <citation type="journal article" date="2020" name="mSystems">
        <title>Genome- and Community-Level Interaction Insights into Carbon Utilization and Element Cycling Functions of Hydrothermarchaeota in Hydrothermal Sediment.</title>
        <authorList>
            <person name="Zhou Z."/>
            <person name="Liu Y."/>
            <person name="Xu W."/>
            <person name="Pan J."/>
            <person name="Luo Z.H."/>
            <person name="Li M."/>
        </authorList>
    </citation>
    <scope>NUCLEOTIDE SEQUENCE [LARGE SCALE GENOMIC DNA]</scope>
    <source>
        <strain evidence="2">HyVt-80</strain>
    </source>
</reference>
<comment type="caution">
    <text evidence="2">The sequence shown here is derived from an EMBL/GenBank/DDBJ whole genome shotgun (WGS) entry which is preliminary data.</text>
</comment>
<organism evidence="2">
    <name type="scientific">Kosmotoga arenicorallina</name>
    <dbReference type="NCBI Taxonomy" id="688066"/>
    <lineage>
        <taxon>Bacteria</taxon>
        <taxon>Thermotogati</taxon>
        <taxon>Thermotogota</taxon>
        <taxon>Thermotogae</taxon>
        <taxon>Kosmotogales</taxon>
        <taxon>Kosmotogaceae</taxon>
        <taxon>Kosmotoga</taxon>
    </lineage>
</organism>
<dbReference type="SMART" id="SM00028">
    <property type="entry name" value="TPR"/>
    <property type="match status" value="2"/>
</dbReference>
<feature type="repeat" description="TPR" evidence="1">
    <location>
        <begin position="176"/>
        <end position="209"/>
    </location>
</feature>
<dbReference type="PROSITE" id="PS50005">
    <property type="entry name" value="TPR"/>
    <property type="match status" value="2"/>
</dbReference>
<dbReference type="SUPFAM" id="SSF48452">
    <property type="entry name" value="TPR-like"/>
    <property type="match status" value="1"/>
</dbReference>
<dbReference type="InterPro" id="IPR011990">
    <property type="entry name" value="TPR-like_helical_dom_sf"/>
</dbReference>
<dbReference type="Pfam" id="PF13374">
    <property type="entry name" value="TPR_10"/>
    <property type="match status" value="1"/>
</dbReference>
<name>A0A7C5DUL7_9BACT</name>
<protein>
    <submittedName>
        <fullName evidence="2">Tetratricopeptide repeat protein</fullName>
    </submittedName>
</protein>
<dbReference type="Gene3D" id="1.25.40.10">
    <property type="entry name" value="Tetratricopeptide repeat domain"/>
    <property type="match status" value="1"/>
</dbReference>
<keyword evidence="1" id="KW-0802">TPR repeat</keyword>
<accession>A0A7C5DUL7</accession>
<sequence length="229" mass="26702">MYYTPGKTGDPQKSAALRNFPKVQEAEKLYKEAIKLEEQGTLIRSVEKTVAIKEDELNYYGYIRNVNCPVCGIQNYLSHLEYKTTFICNLCEHIVFVKQEGDNILLWARVRKKEAIRRPILRNRINAAIGYQQLGLLYRIQERWDDAIDALHKSLNMSKELNSEYPEDKEILMALGTAIFRLGEIDHAQGRYKEAKRKYKDSLEIDQKLDNEEGIRTTNILLSQIEKEE</sequence>
<dbReference type="InterPro" id="IPR019734">
    <property type="entry name" value="TPR_rpt"/>
</dbReference>
<dbReference type="EMBL" id="DRTH01000025">
    <property type="protein sequence ID" value="HHF08245.1"/>
    <property type="molecule type" value="Genomic_DNA"/>
</dbReference>
<feature type="repeat" description="TPR" evidence="1">
    <location>
        <begin position="128"/>
        <end position="161"/>
    </location>
</feature>
<dbReference type="AlphaFoldDB" id="A0A7C5DUL7"/>
<dbReference type="Proteomes" id="UP000886129">
    <property type="component" value="Unassembled WGS sequence"/>
</dbReference>
<gene>
    <name evidence="2" type="ORF">ENL26_00530</name>
</gene>